<dbReference type="HOGENOM" id="CLU_619367_0_0_5"/>
<evidence type="ECO:0000313" key="4">
    <source>
        <dbReference type="Proteomes" id="UP000008207"/>
    </source>
</evidence>
<dbReference type="InterPro" id="IPR052039">
    <property type="entry name" value="Caspase-related_regulators"/>
</dbReference>
<dbReference type="eggNOG" id="COG4249">
    <property type="taxonomic scope" value="Bacteria"/>
</dbReference>
<feature type="domain" description="Caspase family p20" evidence="2">
    <location>
        <begin position="56"/>
        <end position="193"/>
    </location>
</feature>
<dbReference type="PANTHER" id="PTHR22576">
    <property type="entry name" value="MUCOSA ASSOCIATED LYMPHOID TISSUE LYMPHOMA TRANSLOCATION PROTEIN 1/PARACASPASE"/>
    <property type="match status" value="1"/>
</dbReference>
<dbReference type="Pfam" id="PF00656">
    <property type="entry name" value="Peptidase_C14"/>
    <property type="match status" value="1"/>
</dbReference>
<dbReference type="AlphaFoldDB" id="B8IT20"/>
<dbReference type="Proteomes" id="UP000008207">
    <property type="component" value="Chromosome"/>
</dbReference>
<dbReference type="Gene3D" id="2.30.30.40">
    <property type="entry name" value="SH3 Domains"/>
    <property type="match status" value="1"/>
</dbReference>
<dbReference type="InterPro" id="IPR003646">
    <property type="entry name" value="SH3-like_bac-type"/>
</dbReference>
<evidence type="ECO:0000256" key="1">
    <source>
        <dbReference type="SAM" id="MobiDB-lite"/>
    </source>
</evidence>
<name>B8IT20_METNO</name>
<gene>
    <name evidence="3" type="ordered locus">Mnod_0031</name>
</gene>
<accession>B8IT20</accession>
<evidence type="ECO:0000259" key="2">
    <source>
        <dbReference type="PROSITE" id="PS50208"/>
    </source>
</evidence>
<dbReference type="PROSITE" id="PS50208">
    <property type="entry name" value="CASPASE_P20"/>
    <property type="match status" value="1"/>
</dbReference>
<feature type="compositionally biased region" description="Pro residues" evidence="1">
    <location>
        <begin position="327"/>
        <end position="353"/>
    </location>
</feature>
<dbReference type="InterPro" id="IPR029030">
    <property type="entry name" value="Caspase-like_dom_sf"/>
</dbReference>
<keyword evidence="4" id="KW-1185">Reference proteome</keyword>
<protein>
    <submittedName>
        <fullName evidence="3">Peptidase C14 caspase catalytic subunit p20</fullName>
    </submittedName>
</protein>
<dbReference type="GO" id="GO:0004197">
    <property type="term" value="F:cysteine-type endopeptidase activity"/>
    <property type="evidence" value="ECO:0007669"/>
    <property type="project" value="InterPro"/>
</dbReference>
<dbReference type="EMBL" id="CP001349">
    <property type="protein sequence ID" value="ACL55082.1"/>
    <property type="molecule type" value="Genomic_DNA"/>
</dbReference>
<feature type="compositionally biased region" description="Low complexity" evidence="1">
    <location>
        <begin position="316"/>
        <end position="326"/>
    </location>
</feature>
<dbReference type="KEGG" id="mno:Mnod_0031"/>
<sequence length="442" mass="47096">MPENRCPFLLDITPRQHPVALSGSCSRSLPEGEGLVRRVWLWLILWAAMVHEAAAANRLAFVVGVDTYPNLGPAAALERPVADARAVAETLEAIGFRVTLLSAAVTQETFLRRFGAFADQVQPGDTALFYFAGHGIALQGTNYLLPSDIPAIEPGQELLARTRALAEADLSAALRERGARVVVMVIDACRDNPFPRAGTRSVGLSRGLARTEPAEGVFSLYAAGAGQQALDRLPGRDPSPNSVFTRVFVAQLRRPGLNLIDLGETVRDEVVKLAETVPHKQVPAYYNEVRGARFISLAGAEAAPRPAVDPPPAAPRPAEAPGAATPPALPASVPPVPPAVAPSRPPATWPPSAPAAGEPLRDARIGLFSHPVRLDPGGDNWLALRSRPSASEGVRLMKLGPDSLFTVLGRQGVWLNVRLRTGETGWVHGDYVGCCRRAPLLP</sequence>
<dbReference type="Pfam" id="PF08239">
    <property type="entry name" value="SH3_3"/>
    <property type="match status" value="1"/>
</dbReference>
<evidence type="ECO:0000313" key="3">
    <source>
        <dbReference type="EMBL" id="ACL55082.1"/>
    </source>
</evidence>
<feature type="region of interest" description="Disordered" evidence="1">
    <location>
        <begin position="301"/>
        <end position="356"/>
    </location>
</feature>
<dbReference type="InterPro" id="IPR001309">
    <property type="entry name" value="Pept_C14_p20"/>
</dbReference>
<dbReference type="InterPro" id="IPR011600">
    <property type="entry name" value="Pept_C14_caspase"/>
</dbReference>
<reference evidence="3 4" key="1">
    <citation type="submission" date="2009-01" db="EMBL/GenBank/DDBJ databases">
        <title>Complete sequence of chromosome of Methylobacterium nodulans ORS 2060.</title>
        <authorList>
            <consortium name="US DOE Joint Genome Institute"/>
            <person name="Lucas S."/>
            <person name="Copeland A."/>
            <person name="Lapidus A."/>
            <person name="Glavina del Rio T."/>
            <person name="Dalin E."/>
            <person name="Tice H."/>
            <person name="Bruce D."/>
            <person name="Goodwin L."/>
            <person name="Pitluck S."/>
            <person name="Sims D."/>
            <person name="Brettin T."/>
            <person name="Detter J.C."/>
            <person name="Han C."/>
            <person name="Larimer F."/>
            <person name="Land M."/>
            <person name="Hauser L."/>
            <person name="Kyrpides N."/>
            <person name="Ivanova N."/>
            <person name="Marx C.J."/>
            <person name="Richardson P."/>
        </authorList>
    </citation>
    <scope>NUCLEOTIDE SEQUENCE [LARGE SCALE GENOMIC DNA]</scope>
    <source>
        <strain evidence="4">LMG 21967 / CNCM I-2342 / ORS 2060</strain>
    </source>
</reference>
<dbReference type="STRING" id="460265.Mnod_0031"/>
<dbReference type="SUPFAM" id="SSF52129">
    <property type="entry name" value="Caspase-like"/>
    <property type="match status" value="1"/>
</dbReference>
<dbReference type="PANTHER" id="PTHR22576:SF37">
    <property type="entry name" value="MUCOSA-ASSOCIATED LYMPHOID TISSUE LYMPHOMA TRANSLOCATION PROTEIN 1"/>
    <property type="match status" value="1"/>
</dbReference>
<proteinExistence type="predicted"/>
<dbReference type="GO" id="GO:0006508">
    <property type="term" value="P:proteolysis"/>
    <property type="evidence" value="ECO:0007669"/>
    <property type="project" value="InterPro"/>
</dbReference>
<organism evidence="3 4">
    <name type="scientific">Methylobacterium nodulans (strain LMG 21967 / CNCM I-2342 / ORS 2060)</name>
    <dbReference type="NCBI Taxonomy" id="460265"/>
    <lineage>
        <taxon>Bacteria</taxon>
        <taxon>Pseudomonadati</taxon>
        <taxon>Pseudomonadota</taxon>
        <taxon>Alphaproteobacteria</taxon>
        <taxon>Hyphomicrobiales</taxon>
        <taxon>Methylobacteriaceae</taxon>
        <taxon>Methylobacterium</taxon>
    </lineage>
</organism>
<dbReference type="Gene3D" id="3.40.50.1460">
    <property type="match status" value="1"/>
</dbReference>